<evidence type="ECO:0000259" key="12">
    <source>
        <dbReference type="PROSITE" id="PS50104"/>
    </source>
</evidence>
<dbReference type="Pfam" id="PF13855">
    <property type="entry name" value="LRR_8"/>
    <property type="match status" value="1"/>
</dbReference>
<accession>A0A3M6TTY3</accession>
<dbReference type="GO" id="GO:0002224">
    <property type="term" value="P:toll-like receptor signaling pathway"/>
    <property type="evidence" value="ECO:0007669"/>
    <property type="project" value="InterPro"/>
</dbReference>
<evidence type="ECO:0000256" key="1">
    <source>
        <dbReference type="ARBA" id="ARBA00004479"/>
    </source>
</evidence>
<evidence type="ECO:0000256" key="2">
    <source>
        <dbReference type="ARBA" id="ARBA00009634"/>
    </source>
</evidence>
<dbReference type="PRINTS" id="PR01537">
    <property type="entry name" value="INTRLKN1R1F"/>
</dbReference>
<evidence type="ECO:0000256" key="4">
    <source>
        <dbReference type="ARBA" id="ARBA00022692"/>
    </source>
</evidence>
<comment type="caution">
    <text evidence="13">The sequence shown here is derived from an EMBL/GenBank/DDBJ whole genome shotgun (WGS) entry which is preliminary data.</text>
</comment>
<dbReference type="Gene3D" id="3.40.50.10140">
    <property type="entry name" value="Toll/interleukin-1 receptor homology (TIR) domain"/>
    <property type="match status" value="1"/>
</dbReference>
<sequence length="871" mass="101027">MQIMRHCRISVEALSVWGQATDFRVFYAMANTTLMETNETLKTSSRRALKNIGSLAIDNSNPRGIPRIFRKYVWPKMAEVSLSNLQLSSIPVNLNNIMPLLQSLEVSHNNFSRPPPFPWCNTTLELPRGLERTPTANHHYQFGTIVNPKLYRRFFDLSYNNIVDLATHEFKGLLNALNLEGNGLKAVGPKCFLGLNGIQVINLRNNKLNDLPSQLFQGLRSLLKLRLDHNNISSLPIQLFKNLTNIKRIDLGSNKLSFVQNELFTNLKSCEILNLNDNQITLVDDDAFPTDSSSLQKINLQNNKITRIPSSLLLQRHATEINLSFNELNFQDLRNLFKQIDLNTFLYHHRDTASSVRFRLKESFNQISFAYNKFSKINVKTLNKTEIGLFEFLLQIYTIDMTGNLLKCDCDILVLTRWLRSLMLKHPRIQNVHFETWKCTAPDEVKDKPILSVHEDEFKCQRNLKNCPQRCLCYVRAMDEAVVIDCKGRNLTELPSKVPRGNLVLHAENNNIREILPHSYLENVSALYLTENDIHVVNESIVRKLTQTKILFIDSNKLTSLPRNIEDVNFTILAINHNFFKCDCTTKWMKYWLLRESSKIQNMENVLCNSENAQGKAIYSLPDDEFVCQISANDDTNTPSTTMGTEYKVIALTLAGALVLTFIVFFVIFKYRGEMKVFMFTHFNWHPFDRIDDSDPSKLYDAFVSYNGNDHRWVSNTLWDRLENHDPPYKLCVHDRDFQVGKTIQENIFKSVDQSKRMIMVLSNNFLKSEWCLLEFRAAHRKVLEERTNYLIIILLDDVNMDELDEEMKLYMRTNTYLSVNNKWFWQRLYYAMPHITVRQIRARNLSNTPSNVTSHSVAQSVFTNGAYSVS</sequence>
<dbReference type="Pfam" id="PF13676">
    <property type="entry name" value="TIR_2"/>
    <property type="match status" value="1"/>
</dbReference>
<dbReference type="SUPFAM" id="SSF52200">
    <property type="entry name" value="Toll/Interleukin receptor TIR domain"/>
    <property type="match status" value="1"/>
</dbReference>
<keyword evidence="6" id="KW-0677">Repeat</keyword>
<dbReference type="SMART" id="SM00255">
    <property type="entry name" value="TIR"/>
    <property type="match status" value="1"/>
</dbReference>
<evidence type="ECO:0000256" key="7">
    <source>
        <dbReference type="ARBA" id="ARBA00022989"/>
    </source>
</evidence>
<protein>
    <recommendedName>
        <fullName evidence="12">TIR domain-containing protein</fullName>
    </recommendedName>
</protein>
<evidence type="ECO:0000256" key="9">
    <source>
        <dbReference type="ARBA" id="ARBA00023170"/>
    </source>
</evidence>
<name>A0A3M6TTY3_POCDA</name>
<dbReference type="EMBL" id="RCHS01002956">
    <property type="protein sequence ID" value="RMX44759.1"/>
    <property type="molecule type" value="Genomic_DNA"/>
</dbReference>
<dbReference type="SMART" id="SM00364">
    <property type="entry name" value="LRR_BAC"/>
    <property type="match status" value="5"/>
</dbReference>
<keyword evidence="3" id="KW-0433">Leucine-rich repeat</keyword>
<dbReference type="PROSITE" id="PS51450">
    <property type="entry name" value="LRR"/>
    <property type="match status" value="1"/>
</dbReference>
<comment type="subcellular location">
    <subcellularLocation>
        <location evidence="1">Membrane</location>
        <topology evidence="1">Single-pass type I membrane protein</topology>
    </subcellularLocation>
</comment>
<dbReference type="PANTHER" id="PTHR24365">
    <property type="entry name" value="TOLL-LIKE RECEPTOR"/>
    <property type="match status" value="1"/>
</dbReference>
<organism evidence="13 14">
    <name type="scientific">Pocillopora damicornis</name>
    <name type="common">Cauliflower coral</name>
    <name type="synonym">Millepora damicornis</name>
    <dbReference type="NCBI Taxonomy" id="46731"/>
    <lineage>
        <taxon>Eukaryota</taxon>
        <taxon>Metazoa</taxon>
        <taxon>Cnidaria</taxon>
        <taxon>Anthozoa</taxon>
        <taxon>Hexacorallia</taxon>
        <taxon>Scleractinia</taxon>
        <taxon>Astrocoeniina</taxon>
        <taxon>Pocilloporidae</taxon>
        <taxon>Pocillopora</taxon>
    </lineage>
</organism>
<dbReference type="InterPro" id="IPR001611">
    <property type="entry name" value="Leu-rich_rpt"/>
</dbReference>
<dbReference type="GO" id="GO:0006955">
    <property type="term" value="P:immune response"/>
    <property type="evidence" value="ECO:0007669"/>
    <property type="project" value="InterPro"/>
</dbReference>
<evidence type="ECO:0000256" key="8">
    <source>
        <dbReference type="ARBA" id="ARBA00023136"/>
    </source>
</evidence>
<keyword evidence="9" id="KW-0675">Receptor</keyword>
<keyword evidence="14" id="KW-1185">Reference proteome</keyword>
<keyword evidence="5" id="KW-0732">Signal</keyword>
<dbReference type="STRING" id="46731.A0A3M6TTY3"/>
<gene>
    <name evidence="13" type="ORF">pdam_00009200</name>
</gene>
<feature type="transmembrane region" description="Helical" evidence="11">
    <location>
        <begin position="649"/>
        <end position="669"/>
    </location>
</feature>
<dbReference type="InterPro" id="IPR000483">
    <property type="entry name" value="Cys-rich_flank_reg_C"/>
</dbReference>
<dbReference type="InterPro" id="IPR000157">
    <property type="entry name" value="TIR_dom"/>
</dbReference>
<evidence type="ECO:0000256" key="5">
    <source>
        <dbReference type="ARBA" id="ARBA00022729"/>
    </source>
</evidence>
<evidence type="ECO:0000313" key="14">
    <source>
        <dbReference type="Proteomes" id="UP000275408"/>
    </source>
</evidence>
<dbReference type="GO" id="GO:0005886">
    <property type="term" value="C:plasma membrane"/>
    <property type="evidence" value="ECO:0007669"/>
    <property type="project" value="TreeGrafter"/>
</dbReference>
<keyword evidence="4 11" id="KW-0812">Transmembrane</keyword>
<keyword evidence="8 11" id="KW-0472">Membrane</keyword>
<dbReference type="SMART" id="SM00082">
    <property type="entry name" value="LRRCT"/>
    <property type="match status" value="2"/>
</dbReference>
<comment type="similarity">
    <text evidence="2">Belongs to the Toll-like receptor family.</text>
</comment>
<dbReference type="SUPFAM" id="SSF52058">
    <property type="entry name" value="L domain-like"/>
    <property type="match status" value="2"/>
</dbReference>
<dbReference type="Gene3D" id="3.80.10.10">
    <property type="entry name" value="Ribonuclease Inhibitor"/>
    <property type="match status" value="4"/>
</dbReference>
<dbReference type="InterPro" id="IPR035897">
    <property type="entry name" value="Toll_tir_struct_dom_sf"/>
</dbReference>
<evidence type="ECO:0000256" key="3">
    <source>
        <dbReference type="ARBA" id="ARBA00022614"/>
    </source>
</evidence>
<dbReference type="SMART" id="SM00369">
    <property type="entry name" value="LRR_TYP"/>
    <property type="match status" value="8"/>
</dbReference>
<reference evidence="13 14" key="1">
    <citation type="journal article" date="2018" name="Sci. Rep.">
        <title>Comparative analysis of the Pocillopora damicornis genome highlights role of immune system in coral evolution.</title>
        <authorList>
            <person name="Cunning R."/>
            <person name="Bay R.A."/>
            <person name="Gillette P."/>
            <person name="Baker A.C."/>
            <person name="Traylor-Knowles N."/>
        </authorList>
    </citation>
    <scope>NUCLEOTIDE SEQUENCE [LARGE SCALE GENOMIC DNA]</scope>
    <source>
        <strain evidence="13">RSMAS</strain>
        <tissue evidence="13">Whole animal</tissue>
    </source>
</reference>
<keyword evidence="7 11" id="KW-1133">Transmembrane helix</keyword>
<dbReference type="FunFam" id="3.40.50.10140:FF:000021">
    <property type="entry name" value="Toll receptor 13"/>
    <property type="match status" value="1"/>
</dbReference>
<dbReference type="PROSITE" id="PS50104">
    <property type="entry name" value="TIR"/>
    <property type="match status" value="1"/>
</dbReference>
<evidence type="ECO:0000313" key="13">
    <source>
        <dbReference type="EMBL" id="RMX44759.1"/>
    </source>
</evidence>
<dbReference type="PANTHER" id="PTHR24365:SF541">
    <property type="entry name" value="PROTEIN TOLL-RELATED"/>
    <property type="match status" value="1"/>
</dbReference>
<evidence type="ECO:0000256" key="11">
    <source>
        <dbReference type="SAM" id="Phobius"/>
    </source>
</evidence>
<proteinExistence type="inferred from homology"/>
<dbReference type="InterPro" id="IPR000372">
    <property type="entry name" value="LRRNT"/>
</dbReference>
<evidence type="ECO:0000256" key="6">
    <source>
        <dbReference type="ARBA" id="ARBA00022737"/>
    </source>
</evidence>
<evidence type="ECO:0000256" key="10">
    <source>
        <dbReference type="ARBA" id="ARBA00023180"/>
    </source>
</evidence>
<dbReference type="InterPro" id="IPR003591">
    <property type="entry name" value="Leu-rich_rpt_typical-subtyp"/>
</dbReference>
<feature type="domain" description="TIR" evidence="12">
    <location>
        <begin position="698"/>
        <end position="833"/>
    </location>
</feature>
<dbReference type="OrthoDB" id="5983987at2759"/>
<dbReference type="Proteomes" id="UP000275408">
    <property type="component" value="Unassembled WGS sequence"/>
</dbReference>
<dbReference type="SMART" id="SM00013">
    <property type="entry name" value="LRRNT"/>
    <property type="match status" value="1"/>
</dbReference>
<dbReference type="InterPro" id="IPR032675">
    <property type="entry name" value="LRR_dom_sf"/>
</dbReference>
<dbReference type="GO" id="GO:0004888">
    <property type="term" value="F:transmembrane signaling receptor activity"/>
    <property type="evidence" value="ECO:0007669"/>
    <property type="project" value="InterPro"/>
</dbReference>
<dbReference type="AlphaFoldDB" id="A0A3M6TTY3"/>
<keyword evidence="10" id="KW-0325">Glycoprotein</keyword>